<feature type="binding site" evidence="6">
    <location>
        <position position="573"/>
    </location>
    <ligand>
        <name>ATP</name>
        <dbReference type="ChEBI" id="CHEBI:30616"/>
    </ligand>
</feature>
<feature type="binding site" evidence="6">
    <location>
        <position position="414"/>
    </location>
    <ligand>
        <name>Mg(2+)</name>
        <dbReference type="ChEBI" id="CHEBI:18420"/>
    </ligand>
</feature>
<dbReference type="InterPro" id="IPR036830">
    <property type="entry name" value="PP_kinase_middle_dom_sf"/>
</dbReference>
<dbReference type="NCBIfam" id="NF003918">
    <property type="entry name" value="PRK05443.1-2"/>
    <property type="match status" value="1"/>
</dbReference>
<keyword evidence="6" id="KW-0479">Metal-binding</keyword>
<dbReference type="NCBIfam" id="TIGR03705">
    <property type="entry name" value="poly_P_kin"/>
    <property type="match status" value="1"/>
</dbReference>
<dbReference type="PANTHER" id="PTHR30218">
    <property type="entry name" value="POLYPHOSPHATE KINASE"/>
    <property type="match status" value="1"/>
</dbReference>
<feature type="binding site" evidence="6">
    <location>
        <position position="477"/>
    </location>
    <ligand>
        <name>ATP</name>
        <dbReference type="ChEBI" id="CHEBI:30616"/>
    </ligand>
</feature>
<dbReference type="Gene3D" id="3.30.870.10">
    <property type="entry name" value="Endonuclease Chain A"/>
    <property type="match status" value="2"/>
</dbReference>
<dbReference type="PIRSF" id="PIRSF015589">
    <property type="entry name" value="PP_kinase"/>
    <property type="match status" value="1"/>
</dbReference>
<comment type="similarity">
    <text evidence="6 7">Belongs to the polyphosphate kinase 1 (PPK1) family.</text>
</comment>
<evidence type="ECO:0000259" key="11">
    <source>
        <dbReference type="Pfam" id="PF17941"/>
    </source>
</evidence>
<keyword evidence="5 6" id="KW-0067">ATP-binding</keyword>
<evidence type="ECO:0000259" key="8">
    <source>
        <dbReference type="Pfam" id="PF02503"/>
    </source>
</evidence>
<dbReference type="NCBIfam" id="NF003921">
    <property type="entry name" value="PRK05443.2-2"/>
    <property type="match status" value="1"/>
</dbReference>
<dbReference type="SUPFAM" id="SSF143724">
    <property type="entry name" value="PHP14-like"/>
    <property type="match status" value="1"/>
</dbReference>
<feature type="domain" description="Polyphosphate kinase C-terminal" evidence="10">
    <location>
        <begin position="512"/>
        <end position="685"/>
    </location>
</feature>
<dbReference type="GO" id="GO:0046872">
    <property type="term" value="F:metal ion binding"/>
    <property type="evidence" value="ECO:0007669"/>
    <property type="project" value="UniProtKB-KW"/>
</dbReference>
<protein>
    <recommendedName>
        <fullName evidence="6 7">Polyphosphate kinase</fullName>
        <ecNumber evidence="6 7">2.7.4.1</ecNumber>
    </recommendedName>
    <alternativeName>
        <fullName evidence="6">ATP-polyphosphate phosphotransferase</fullName>
    </alternativeName>
    <alternativeName>
        <fullName evidence="6">Polyphosphoric acid kinase</fullName>
    </alternativeName>
</protein>
<accession>A0AAW6UYB2</accession>
<dbReference type="Pfam" id="PF02503">
    <property type="entry name" value="PP_kinase"/>
    <property type="match status" value="1"/>
</dbReference>
<evidence type="ECO:0000313" key="12">
    <source>
        <dbReference type="EMBL" id="MDK1684029.1"/>
    </source>
</evidence>
<gene>
    <name evidence="12" type="primary">ppk1</name>
    <name evidence="6" type="synonym">ppk</name>
    <name evidence="12" type="ORF">QOR41_09240</name>
</gene>
<evidence type="ECO:0000256" key="3">
    <source>
        <dbReference type="ARBA" id="ARBA00022741"/>
    </source>
</evidence>
<feature type="domain" description="Polyphosphate kinase N-terminal" evidence="9">
    <location>
        <begin position="20"/>
        <end position="125"/>
    </location>
</feature>
<evidence type="ECO:0000259" key="9">
    <source>
        <dbReference type="Pfam" id="PF13089"/>
    </source>
</evidence>
<dbReference type="Pfam" id="PF13090">
    <property type="entry name" value="PP_kinase_C"/>
    <property type="match status" value="1"/>
</dbReference>
<dbReference type="NCBIfam" id="NF003917">
    <property type="entry name" value="PRK05443.1-1"/>
    <property type="match status" value="1"/>
</dbReference>
<evidence type="ECO:0000256" key="1">
    <source>
        <dbReference type="ARBA" id="ARBA00022553"/>
    </source>
</evidence>
<comment type="function">
    <text evidence="6 7">Catalyzes the reversible transfer of the terminal phosphate of ATP to form a long-chain polyphosphate (polyP).</text>
</comment>
<dbReference type="InterPro" id="IPR024953">
    <property type="entry name" value="PP_kinase_middle"/>
</dbReference>
<sequence length="693" mass="78720">MNTAAGLSPTQTEYTYNDRYINRELSILDFHLRVLEQAVDPLHPLLERMNFLLIFSRNLDEFFEIRFAGLMEQLDLGNESHSPDGLTPKQVLEIISKTAHAAIERQYRILNEEILPKLREEDICFLRRGELTPAQSAWVKKYFQEQVAPVLTPISLDPAHPFPRLVNKSLNFIVTLEGKDAFGRQIDLAVVPAPRSLPRVVRLPDELTDGKEHHVMLSAIIHEHVSDLFPGMTATGCYQFRVTRNADLALNEDVEDLAKALKGELNSRRFGRAVRLEVTQNCPENIYEYLLEEFDLEKDQLYKVDGPVNLARLLSNFKRPHLRYDTHTPIIPKVLKKSENIFSAMQKQDILLHHPFESFAPVINLLREAARDPQVLAIKQTLYRSGPDSEIVQVLAEAARNGKEVTAVIELRARFDEASNIEVANVLQEAGAVVVYGIVGYKTHAKMILVVRRENNKLVRYVHLGTGNYHAGNARIYTDYGLLTTDKELCEDVHRIFQELTGMGKMAKLKKLLHAPFTLHAQLINFIDEEIANAKAGKPAQIIVKVNALTEMQLINKLYEASQAGVKIDLIIRSICCLRPGLPGLSENIRVRSIVGRFLEHTRVYYFGNNGNARIYCSSADWMDRNLFNRVEACFPVEDPALKKRIYQQGLLTYLKDNQQAWLLQGDGTWLRAQVADGQAAHNAQRILLDAIK</sequence>
<feature type="domain" description="Polyphosphate kinase C-terminal" evidence="11">
    <location>
        <begin position="340"/>
        <end position="504"/>
    </location>
</feature>
<dbReference type="PANTHER" id="PTHR30218:SF0">
    <property type="entry name" value="POLYPHOSPHATE KINASE"/>
    <property type="match status" value="1"/>
</dbReference>
<dbReference type="InterPro" id="IPR025200">
    <property type="entry name" value="PPK_C_dom2"/>
</dbReference>
<dbReference type="EMBL" id="JASKNE010000001">
    <property type="protein sequence ID" value="MDK1684029.1"/>
    <property type="molecule type" value="Genomic_DNA"/>
</dbReference>
<comment type="caution">
    <text evidence="12">The sequence shown here is derived from an EMBL/GenBank/DDBJ whole genome shotgun (WGS) entry which is preliminary data.</text>
</comment>
<proteinExistence type="inferred from homology"/>
<dbReference type="GO" id="GO:0006799">
    <property type="term" value="P:polyphosphate biosynthetic process"/>
    <property type="evidence" value="ECO:0007669"/>
    <property type="project" value="UniProtKB-UniRule"/>
</dbReference>
<dbReference type="RefSeq" id="WP_284067086.1">
    <property type="nucleotide sequence ID" value="NZ_JASKNE010000001.1"/>
</dbReference>
<keyword evidence="1 6" id="KW-0597">Phosphoprotein</keyword>
<evidence type="ECO:0000313" key="13">
    <source>
        <dbReference type="Proteomes" id="UP001241935"/>
    </source>
</evidence>
<dbReference type="HAMAP" id="MF_00347">
    <property type="entry name" value="Polyphosphate_kinase"/>
    <property type="match status" value="1"/>
</dbReference>
<feature type="binding site" evidence="6">
    <location>
        <position position="384"/>
    </location>
    <ligand>
        <name>Mg(2+)</name>
        <dbReference type="ChEBI" id="CHEBI:18420"/>
    </ligand>
</feature>
<evidence type="ECO:0000259" key="10">
    <source>
        <dbReference type="Pfam" id="PF13090"/>
    </source>
</evidence>
<comment type="PTM">
    <text evidence="6 7">An intermediate of this reaction is the autophosphorylated ppk in which a phosphate is covalently linked to a histidine residue through a N-P bond.</text>
</comment>
<comment type="cofactor">
    <cofactor evidence="6">
        <name>Mg(2+)</name>
        <dbReference type="ChEBI" id="CHEBI:18420"/>
    </cofactor>
</comment>
<evidence type="ECO:0000256" key="4">
    <source>
        <dbReference type="ARBA" id="ARBA00022777"/>
    </source>
</evidence>
<dbReference type="CDD" id="cd09168">
    <property type="entry name" value="PLDc_PaPPK1_C2_like"/>
    <property type="match status" value="1"/>
</dbReference>
<keyword evidence="3 6" id="KW-0547">Nucleotide-binding</keyword>
<dbReference type="SUPFAM" id="SSF56024">
    <property type="entry name" value="Phospholipase D/nuclease"/>
    <property type="match status" value="2"/>
</dbReference>
<dbReference type="Proteomes" id="UP001241935">
    <property type="component" value="Unassembled WGS sequence"/>
</dbReference>
<dbReference type="Gene3D" id="3.30.1840.10">
    <property type="entry name" value="Polyphosphate kinase middle domain"/>
    <property type="match status" value="1"/>
</dbReference>
<comment type="catalytic activity">
    <reaction evidence="6 7">
        <text>[phosphate](n) + ATP = [phosphate](n+1) + ADP</text>
        <dbReference type="Rhea" id="RHEA:19573"/>
        <dbReference type="Rhea" id="RHEA-COMP:9859"/>
        <dbReference type="Rhea" id="RHEA-COMP:14280"/>
        <dbReference type="ChEBI" id="CHEBI:16838"/>
        <dbReference type="ChEBI" id="CHEBI:30616"/>
        <dbReference type="ChEBI" id="CHEBI:456216"/>
        <dbReference type="EC" id="2.7.4.1"/>
    </reaction>
</comment>
<dbReference type="GO" id="GO:0009358">
    <property type="term" value="C:polyphosphate kinase complex"/>
    <property type="evidence" value="ECO:0007669"/>
    <property type="project" value="InterPro"/>
</dbReference>
<dbReference type="CDD" id="cd09165">
    <property type="entry name" value="PLDc_PaPPK1_C1_like"/>
    <property type="match status" value="1"/>
</dbReference>
<feature type="binding site" evidence="6">
    <location>
        <position position="58"/>
    </location>
    <ligand>
        <name>ATP</name>
        <dbReference type="ChEBI" id="CHEBI:30616"/>
    </ligand>
</feature>
<dbReference type="GO" id="GO:0005524">
    <property type="term" value="F:ATP binding"/>
    <property type="evidence" value="ECO:0007669"/>
    <property type="project" value="UniProtKB-KW"/>
</dbReference>
<reference evidence="12" key="1">
    <citation type="submission" date="2023-04" db="EMBL/GenBank/DDBJ databases">
        <title>The environmental microbiomes in feedlot watering bowls are a reservoir of florfenicol resistance for bovine respiratory disease pathogens.</title>
        <authorList>
            <person name="Kos D.W."/>
            <person name="Ruzzini A.C."/>
            <person name="Schreiner B."/>
            <person name="Jelinski M.D."/>
        </authorList>
    </citation>
    <scope>NUCLEOTIDE SEQUENCE</scope>
    <source>
        <strain evidence="12">WB3</strain>
    </source>
</reference>
<feature type="active site" description="Phosphohistidine intermediate" evidence="6">
    <location>
        <position position="444"/>
    </location>
</feature>
<dbReference type="AlphaFoldDB" id="A0AAW6UYB2"/>
<evidence type="ECO:0000256" key="7">
    <source>
        <dbReference type="RuleBase" id="RU003800"/>
    </source>
</evidence>
<keyword evidence="2 6" id="KW-0808">Transferase</keyword>
<dbReference type="GO" id="GO:0008976">
    <property type="term" value="F:polyphosphate kinase activity"/>
    <property type="evidence" value="ECO:0007669"/>
    <property type="project" value="UniProtKB-UniRule"/>
</dbReference>
<evidence type="ECO:0000256" key="6">
    <source>
        <dbReference type="HAMAP-Rule" id="MF_00347"/>
    </source>
</evidence>
<dbReference type="InterPro" id="IPR025198">
    <property type="entry name" value="PPK_N_dom"/>
</dbReference>
<dbReference type="InterPro" id="IPR003414">
    <property type="entry name" value="PP_kinase"/>
</dbReference>
<keyword evidence="6" id="KW-0460">Magnesium</keyword>
<dbReference type="Pfam" id="PF13089">
    <property type="entry name" value="PP_kinase_N"/>
    <property type="match status" value="1"/>
</dbReference>
<dbReference type="Gene3D" id="1.20.58.310">
    <property type="entry name" value="Polyphosphate kinase N-terminal domain"/>
    <property type="match status" value="1"/>
</dbReference>
<name>A0AAW6UYB2_9GAMM</name>
<feature type="domain" description="Polyphosphate kinase middle" evidence="8">
    <location>
        <begin position="135"/>
        <end position="314"/>
    </location>
</feature>
<evidence type="ECO:0000256" key="5">
    <source>
        <dbReference type="ARBA" id="ARBA00022840"/>
    </source>
</evidence>
<dbReference type="SUPFAM" id="SSF140356">
    <property type="entry name" value="PPK N-terminal domain-like"/>
    <property type="match status" value="1"/>
</dbReference>
<dbReference type="Pfam" id="PF17941">
    <property type="entry name" value="PP_kinase_C_1"/>
    <property type="match status" value="1"/>
</dbReference>
<dbReference type="InterPro" id="IPR041108">
    <property type="entry name" value="PP_kinase_C_1"/>
</dbReference>
<organism evidence="12 13">
    <name type="scientific">Acinetobacter terrestris</name>
    <dbReference type="NCBI Taxonomy" id="2529843"/>
    <lineage>
        <taxon>Bacteria</taxon>
        <taxon>Pseudomonadati</taxon>
        <taxon>Pseudomonadota</taxon>
        <taxon>Gammaproteobacteria</taxon>
        <taxon>Moraxellales</taxon>
        <taxon>Moraxellaceae</taxon>
        <taxon>Acinetobacter</taxon>
        <taxon>Acinetobacter Taxon 24</taxon>
    </lineage>
</organism>
<dbReference type="EC" id="2.7.4.1" evidence="6 7"/>
<keyword evidence="4 6" id="KW-0418">Kinase</keyword>
<evidence type="ECO:0000256" key="2">
    <source>
        <dbReference type="ARBA" id="ARBA00022679"/>
    </source>
</evidence>
<dbReference type="InterPro" id="IPR036832">
    <property type="entry name" value="PPK_N_dom_sf"/>
</dbReference>
<feature type="binding site" evidence="6">
    <location>
        <position position="601"/>
    </location>
    <ligand>
        <name>ATP</name>
        <dbReference type="ChEBI" id="CHEBI:30616"/>
    </ligand>
</feature>